<proteinExistence type="predicted"/>
<accession>A0A9W6VAW9</accession>
<evidence type="ECO:0008006" key="4">
    <source>
        <dbReference type="Google" id="ProtNLM"/>
    </source>
</evidence>
<dbReference type="EMBL" id="BSSD01000006">
    <property type="protein sequence ID" value="GLW93394.1"/>
    <property type="molecule type" value="Genomic_DNA"/>
</dbReference>
<comment type="caution">
    <text evidence="2">The sequence shown here is derived from an EMBL/GenBank/DDBJ whole genome shotgun (WGS) entry which is preliminary data.</text>
</comment>
<sequence>MIDSGGVSESRTAPVIDDLSEWEQEVVDAALRGTWAQPDITMGIEGLAITQDPGVLVRADLIRELLLGRHGDIDPRGLRIRGVRVVGRLDLDHISAEVGLALVDCVLSDGLSCNAAQFGWLSLAGSRVAGLRAPGLRTKGNLVLDGATVRGEQRDGAVSLRGAEIGGQLVLDLATIINRTGPAISADDIRLSGGFLFRDATVRGAGNLGSVRLHSAQIDAPIEMHRTTITNDTGPALLADNLRAGSYVLLERAFLRGGGAAGAIHLVGASVGGRFSLDEAVLINRTGPSLEAAGMRVDGNLLARAASFLGSIELFGAHITGQLGLDRATVTSRSSIRPAVEAEGLRTGGHVLLRDAEVHGANRKGTIRLHGAHVGRQLELERSTVTYRTGPGLSAEGLRVDGHLLFRDALLIGADSEAVRLNSAHVGGQATFERTEVVSTSGILLSLTEMQVAGALFLPARLVCTKAAVHPARRGCPDQDRALRLSGLTFPALSAVTWREWLHLVRYHTKNYRPQPYQQLAAVERSAGHDSNARRVLIAQQDDLRRRTPESLGGVVARWRHVLWGWVGRYGYRAHRIVSILMVVLALAGTLGYVAGQISTRPDHRAAERVVPATTPATTPGIPCSTAELIGLGIDRGLPLGATGLRARCDLDTGTRWGQAFTYAIWVLQALLWALATLAIAAYTGLVRKPG</sequence>
<name>A0A9W6VAW9_9PSEU</name>
<keyword evidence="3" id="KW-1185">Reference proteome</keyword>
<evidence type="ECO:0000313" key="3">
    <source>
        <dbReference type="Proteomes" id="UP001165042"/>
    </source>
</evidence>
<feature type="transmembrane region" description="Helical" evidence="1">
    <location>
        <begin position="577"/>
        <end position="595"/>
    </location>
</feature>
<feature type="transmembrane region" description="Helical" evidence="1">
    <location>
        <begin position="663"/>
        <end position="686"/>
    </location>
</feature>
<evidence type="ECO:0000256" key="1">
    <source>
        <dbReference type="SAM" id="Phobius"/>
    </source>
</evidence>
<keyword evidence="1" id="KW-0812">Transmembrane</keyword>
<keyword evidence="1" id="KW-0472">Membrane</keyword>
<organism evidence="2 3">
    <name type="scientific">Actinokineospora globicatena</name>
    <dbReference type="NCBI Taxonomy" id="103729"/>
    <lineage>
        <taxon>Bacteria</taxon>
        <taxon>Bacillati</taxon>
        <taxon>Actinomycetota</taxon>
        <taxon>Actinomycetes</taxon>
        <taxon>Pseudonocardiales</taxon>
        <taxon>Pseudonocardiaceae</taxon>
        <taxon>Actinokineospora</taxon>
    </lineage>
</organism>
<protein>
    <recommendedName>
        <fullName evidence="4">Oxidoreductase</fullName>
    </recommendedName>
</protein>
<reference evidence="2" key="1">
    <citation type="submission" date="2023-02" db="EMBL/GenBank/DDBJ databases">
        <title>Actinokineospora globicatena NBRC 15670.</title>
        <authorList>
            <person name="Ichikawa N."/>
            <person name="Sato H."/>
            <person name="Tonouchi N."/>
        </authorList>
    </citation>
    <scope>NUCLEOTIDE SEQUENCE</scope>
    <source>
        <strain evidence="2">NBRC 15670</strain>
    </source>
</reference>
<gene>
    <name evidence="2" type="ORF">Aglo03_42100</name>
</gene>
<dbReference type="Proteomes" id="UP001165042">
    <property type="component" value="Unassembled WGS sequence"/>
</dbReference>
<dbReference type="AlphaFoldDB" id="A0A9W6VAW9"/>
<keyword evidence="1" id="KW-1133">Transmembrane helix</keyword>
<evidence type="ECO:0000313" key="2">
    <source>
        <dbReference type="EMBL" id="GLW93394.1"/>
    </source>
</evidence>